<proteinExistence type="predicted"/>
<reference evidence="1 2" key="1">
    <citation type="journal article" date="2013" name="Genome Biol.">
        <title>Genome of Acanthamoeba castellanii highlights extensive lateral gene transfer and early evolution of tyrosine kinase signaling.</title>
        <authorList>
            <person name="Clarke M."/>
            <person name="Lohan A.J."/>
            <person name="Liu B."/>
            <person name="Lagkouvardos I."/>
            <person name="Roy S."/>
            <person name="Zafar N."/>
            <person name="Bertelli C."/>
            <person name="Schilde C."/>
            <person name="Kianianmomeni A."/>
            <person name="Burglin T.R."/>
            <person name="Frech C."/>
            <person name="Turcotte B."/>
            <person name="Kopec K.O."/>
            <person name="Synnott J.M."/>
            <person name="Choo C."/>
            <person name="Paponov I."/>
            <person name="Finkler A."/>
            <person name="Soon Heng Tan C."/>
            <person name="Hutchins A.P."/>
            <person name="Weinmeier T."/>
            <person name="Rattei T."/>
            <person name="Chu J.S."/>
            <person name="Gimenez G."/>
            <person name="Irimia M."/>
            <person name="Rigden D.J."/>
            <person name="Fitzpatrick D.A."/>
            <person name="Lorenzo-Morales J."/>
            <person name="Bateman A."/>
            <person name="Chiu C.H."/>
            <person name="Tang P."/>
            <person name="Hegemann P."/>
            <person name="Fromm H."/>
            <person name="Raoult D."/>
            <person name="Greub G."/>
            <person name="Miranda-Saavedra D."/>
            <person name="Chen N."/>
            <person name="Nash P."/>
            <person name="Ginger M.L."/>
            <person name="Horn M."/>
            <person name="Schaap P."/>
            <person name="Caler L."/>
            <person name="Loftus B."/>
        </authorList>
    </citation>
    <scope>NUCLEOTIDE SEQUENCE [LARGE SCALE GENOMIC DNA]</scope>
    <source>
        <strain evidence="1 2">Neff</strain>
    </source>
</reference>
<sequence>MQHDDIHKTRPIKNEDQVEAMKELWSELVDYHDFYLPGVTTNMSEASHLYANQPTYCLLLIYLHKMT</sequence>
<protein>
    <submittedName>
        <fullName evidence="1">Uncharacterized protein</fullName>
    </submittedName>
</protein>
<evidence type="ECO:0000313" key="1">
    <source>
        <dbReference type="EMBL" id="ELR17692.1"/>
    </source>
</evidence>
<dbReference type="AlphaFoldDB" id="L8GXM7"/>
<dbReference type="VEuPathDB" id="AmoebaDB:ACA1_064790"/>
<keyword evidence="2" id="KW-1185">Reference proteome</keyword>
<gene>
    <name evidence="1" type="ORF">ACA1_064790</name>
</gene>
<dbReference type="RefSeq" id="XP_004339705.1">
    <property type="nucleotide sequence ID" value="XM_004339657.1"/>
</dbReference>
<name>L8GXM7_ACACF</name>
<evidence type="ECO:0000313" key="2">
    <source>
        <dbReference type="Proteomes" id="UP000011083"/>
    </source>
</evidence>
<organism evidence="1 2">
    <name type="scientific">Acanthamoeba castellanii (strain ATCC 30010 / Neff)</name>
    <dbReference type="NCBI Taxonomy" id="1257118"/>
    <lineage>
        <taxon>Eukaryota</taxon>
        <taxon>Amoebozoa</taxon>
        <taxon>Discosea</taxon>
        <taxon>Longamoebia</taxon>
        <taxon>Centramoebida</taxon>
        <taxon>Acanthamoebidae</taxon>
        <taxon>Acanthamoeba</taxon>
    </lineage>
</organism>
<dbReference type="Proteomes" id="UP000011083">
    <property type="component" value="Unassembled WGS sequence"/>
</dbReference>
<dbReference type="EMBL" id="KB007974">
    <property type="protein sequence ID" value="ELR17692.1"/>
    <property type="molecule type" value="Genomic_DNA"/>
</dbReference>
<dbReference type="KEGG" id="acan:ACA1_064790"/>
<accession>L8GXM7</accession>
<dbReference type="GeneID" id="14918202"/>